<dbReference type="EMBL" id="RXLQ01000005">
    <property type="protein sequence ID" value="RSZ58993.1"/>
    <property type="molecule type" value="Genomic_DNA"/>
</dbReference>
<dbReference type="Gene3D" id="3.30.930.10">
    <property type="entry name" value="Bira Bifunctional Protein, Domain 2"/>
    <property type="match status" value="2"/>
</dbReference>
<evidence type="ECO:0000259" key="3">
    <source>
        <dbReference type="PROSITE" id="PS50862"/>
    </source>
</evidence>
<feature type="domain" description="Aminoacyl-transfer RNA synthetases class-II family profile" evidence="3">
    <location>
        <begin position="33"/>
        <end position="178"/>
    </location>
</feature>
<dbReference type="OrthoDB" id="9800814at2"/>
<reference evidence="4 5" key="1">
    <citation type="submission" date="2018-12" db="EMBL/GenBank/DDBJ databases">
        <authorList>
            <person name="Yang E."/>
        </authorList>
    </citation>
    <scope>NUCLEOTIDE SEQUENCE [LARGE SCALE GENOMIC DNA]</scope>
    <source>
        <strain evidence="4 5">SOD</strain>
    </source>
</reference>
<evidence type="ECO:0000256" key="1">
    <source>
        <dbReference type="ARBA" id="ARBA00011738"/>
    </source>
</evidence>
<accession>A0A430HNA9</accession>
<dbReference type="AlphaFoldDB" id="A0A430HNA9"/>
<dbReference type="Proteomes" id="UP000278085">
    <property type="component" value="Unassembled WGS sequence"/>
</dbReference>
<dbReference type="PANTHER" id="PTHR43707:SF1">
    <property type="entry name" value="HISTIDINE--TRNA LIGASE, MITOCHONDRIAL-RELATED"/>
    <property type="match status" value="1"/>
</dbReference>
<dbReference type="PROSITE" id="PS50862">
    <property type="entry name" value="AA_TRNA_LIGASE_II"/>
    <property type="match status" value="1"/>
</dbReference>
<comment type="caution">
    <text evidence="4">The sequence shown here is derived from an EMBL/GenBank/DDBJ whole genome shotgun (WGS) entry which is preliminary data.</text>
</comment>
<dbReference type="RefSeq" id="WP_126074197.1">
    <property type="nucleotide sequence ID" value="NZ_CP051166.1"/>
</dbReference>
<organism evidence="4 5">
    <name type="scientific">Massilia atriviolacea</name>
    <dbReference type="NCBI Taxonomy" id="2495579"/>
    <lineage>
        <taxon>Bacteria</taxon>
        <taxon>Pseudomonadati</taxon>
        <taxon>Pseudomonadota</taxon>
        <taxon>Betaproteobacteria</taxon>
        <taxon>Burkholderiales</taxon>
        <taxon>Oxalobacteraceae</taxon>
        <taxon>Telluria group</taxon>
        <taxon>Massilia</taxon>
    </lineage>
</organism>
<dbReference type="GO" id="GO:0004821">
    <property type="term" value="F:histidine-tRNA ligase activity"/>
    <property type="evidence" value="ECO:0007669"/>
    <property type="project" value="TreeGrafter"/>
</dbReference>
<dbReference type="GO" id="GO:0006427">
    <property type="term" value="P:histidyl-tRNA aminoacylation"/>
    <property type="evidence" value="ECO:0007669"/>
    <property type="project" value="TreeGrafter"/>
</dbReference>
<protein>
    <recommendedName>
        <fullName evidence="2">Histidine--tRNA ligase</fullName>
    </recommendedName>
</protein>
<gene>
    <name evidence="4" type="ORF">EJB06_11730</name>
</gene>
<evidence type="ECO:0000313" key="5">
    <source>
        <dbReference type="Proteomes" id="UP000278085"/>
    </source>
</evidence>
<dbReference type="InterPro" id="IPR041715">
    <property type="entry name" value="HisRS-like_core"/>
</dbReference>
<dbReference type="InterPro" id="IPR045864">
    <property type="entry name" value="aa-tRNA-synth_II/BPL/LPL"/>
</dbReference>
<name>A0A430HNA9_9BURK</name>
<sequence length="213" mass="24329">MELDIEAQARGVRIIAGQEARNRRVLLNQLIAIAEAARFEEIVLPSIEPSSVYVDKAGPEILSQMYVFPDKKNRSLCLRPEGTATVQLIADKHYARRKNVRLWYFERCWRYERPQEGRYREFFQFGLEVLNPDSDTIRDELISLAEKMVGLKTQDYVLARAVQRGLDYYTTDGFELAVPALGAQQQVVGGGTYRQGIGFGIGFDRLMLCKSSR</sequence>
<dbReference type="Pfam" id="PF13393">
    <property type="entry name" value="tRNA-synt_His"/>
    <property type="match status" value="1"/>
</dbReference>
<dbReference type="InterPro" id="IPR006195">
    <property type="entry name" value="aa-tRNA-synth_II"/>
</dbReference>
<dbReference type="SUPFAM" id="SSF55681">
    <property type="entry name" value="Class II aaRS and biotin synthetases"/>
    <property type="match status" value="1"/>
</dbReference>
<keyword evidence="5" id="KW-1185">Reference proteome</keyword>
<dbReference type="PANTHER" id="PTHR43707">
    <property type="entry name" value="HISTIDYL-TRNA SYNTHETASE"/>
    <property type="match status" value="1"/>
</dbReference>
<dbReference type="GO" id="GO:0005737">
    <property type="term" value="C:cytoplasm"/>
    <property type="evidence" value="ECO:0007669"/>
    <property type="project" value="InterPro"/>
</dbReference>
<dbReference type="InterPro" id="IPR004516">
    <property type="entry name" value="HisRS/HisZ"/>
</dbReference>
<evidence type="ECO:0000256" key="2">
    <source>
        <dbReference type="ARBA" id="ARBA00017399"/>
    </source>
</evidence>
<evidence type="ECO:0000313" key="4">
    <source>
        <dbReference type="EMBL" id="RSZ58993.1"/>
    </source>
</evidence>
<comment type="subunit">
    <text evidence="1">Homodimer.</text>
</comment>
<proteinExistence type="predicted"/>